<dbReference type="PROSITE" id="PS50146">
    <property type="entry name" value="DAGK"/>
    <property type="match status" value="1"/>
</dbReference>
<feature type="region of interest" description="Disordered" evidence="9">
    <location>
        <begin position="1"/>
        <end position="24"/>
    </location>
</feature>
<dbReference type="SMART" id="SM00046">
    <property type="entry name" value="DAGKc"/>
    <property type="match status" value="1"/>
</dbReference>
<evidence type="ECO:0000256" key="6">
    <source>
        <dbReference type="ARBA" id="ARBA00022840"/>
    </source>
</evidence>
<comment type="similarity">
    <text evidence="2">Belongs to the diacylglycerol/lipid kinase family.</text>
</comment>
<organism evidence="11 12">
    <name type="scientific">Actinomadura graeca</name>
    <dbReference type="NCBI Taxonomy" id="2750812"/>
    <lineage>
        <taxon>Bacteria</taxon>
        <taxon>Bacillati</taxon>
        <taxon>Actinomycetota</taxon>
        <taxon>Actinomycetes</taxon>
        <taxon>Streptosporangiales</taxon>
        <taxon>Thermomonosporaceae</taxon>
        <taxon>Actinomadura</taxon>
    </lineage>
</organism>
<keyword evidence="8" id="KW-1208">Phospholipid metabolism</keyword>
<proteinExistence type="inferred from homology"/>
<evidence type="ECO:0000313" key="12">
    <source>
        <dbReference type="Proteomes" id="UP001049518"/>
    </source>
</evidence>
<dbReference type="PANTHER" id="PTHR12358:SF54">
    <property type="entry name" value="SPHINGOSINE KINASE RELATED PROTEIN"/>
    <property type="match status" value="1"/>
</dbReference>
<feature type="domain" description="DAGKc" evidence="10">
    <location>
        <begin position="21"/>
        <end position="157"/>
    </location>
</feature>
<dbReference type="InterPro" id="IPR001206">
    <property type="entry name" value="Diacylglycerol_kinase_cat_dom"/>
</dbReference>
<keyword evidence="6" id="KW-0067">ATP-binding</keyword>
<gene>
    <name evidence="11" type="ORF">AGRA3207_005570</name>
</gene>
<dbReference type="InterPro" id="IPR017438">
    <property type="entry name" value="ATP-NAD_kinase_N"/>
</dbReference>
<feature type="compositionally biased region" description="Low complexity" evidence="9">
    <location>
        <begin position="9"/>
        <end position="18"/>
    </location>
</feature>
<dbReference type="Gene3D" id="3.40.50.10330">
    <property type="entry name" value="Probable inorganic polyphosphate/atp-NAD kinase, domain 1"/>
    <property type="match status" value="1"/>
</dbReference>
<sequence>MSTPPSSAPSPRGGSAVPPRSPRGDLLVFANANAGTHDARTLERVAGLLRDAGRRVTVCPCSAPDDLERALDAHTPGRDGPSPCAVAVGGDGSVNRLVSVLRRRGGLGLWTVGLVPMGTGNDLARNLGIPLDADRAARLLLDGGERPLDLLADDAGGVALNAAHVGIGAAAAQSAARFKPRLKALAFPVGAVLAGLRHPGWRLRVEADGRVVGEGKFLMVALSNASGIAGGTAELAADGHPGDGVLELVISAATGPLARAGYALRLRDGTHRDRDDVLHTTARSVTISGEEFRVNSDGEVSEPVTHRAWTLEPGAWRMIAPPRDPAPRTA</sequence>
<evidence type="ECO:0000256" key="9">
    <source>
        <dbReference type="SAM" id="MobiDB-lite"/>
    </source>
</evidence>
<dbReference type="Pfam" id="PF00781">
    <property type="entry name" value="DAGK_cat"/>
    <property type="match status" value="1"/>
</dbReference>
<keyword evidence="7" id="KW-0443">Lipid metabolism</keyword>
<dbReference type="PANTHER" id="PTHR12358">
    <property type="entry name" value="SPHINGOSINE KINASE"/>
    <property type="match status" value="1"/>
</dbReference>
<dbReference type="InterPro" id="IPR016064">
    <property type="entry name" value="NAD/diacylglycerol_kinase_sf"/>
</dbReference>
<evidence type="ECO:0000256" key="5">
    <source>
        <dbReference type="ARBA" id="ARBA00022777"/>
    </source>
</evidence>
<evidence type="ECO:0000256" key="8">
    <source>
        <dbReference type="ARBA" id="ARBA00023264"/>
    </source>
</evidence>
<dbReference type="InterPro" id="IPR050187">
    <property type="entry name" value="Lipid_Phosphate_FormReg"/>
</dbReference>
<dbReference type="Gene3D" id="2.60.200.40">
    <property type="match status" value="1"/>
</dbReference>
<name>A0ABX8QZL0_9ACTN</name>
<evidence type="ECO:0000259" key="10">
    <source>
        <dbReference type="PROSITE" id="PS50146"/>
    </source>
</evidence>
<keyword evidence="12" id="KW-1185">Reference proteome</keyword>
<dbReference type="SUPFAM" id="SSF111331">
    <property type="entry name" value="NAD kinase/diacylglycerol kinase-like"/>
    <property type="match status" value="1"/>
</dbReference>
<keyword evidence="5 11" id="KW-0418">Kinase</keyword>
<protein>
    <submittedName>
        <fullName evidence="11">Lipid kinase</fullName>
    </submittedName>
</protein>
<evidence type="ECO:0000256" key="2">
    <source>
        <dbReference type="ARBA" id="ARBA00005983"/>
    </source>
</evidence>
<dbReference type="GO" id="GO:0016301">
    <property type="term" value="F:kinase activity"/>
    <property type="evidence" value="ECO:0007669"/>
    <property type="project" value="UniProtKB-KW"/>
</dbReference>
<dbReference type="RefSeq" id="WP_231329989.1">
    <property type="nucleotide sequence ID" value="NZ_CP059572.1"/>
</dbReference>
<dbReference type="Proteomes" id="UP001049518">
    <property type="component" value="Chromosome"/>
</dbReference>
<keyword evidence="7" id="KW-0594">Phospholipid biosynthesis</keyword>
<evidence type="ECO:0000256" key="4">
    <source>
        <dbReference type="ARBA" id="ARBA00022741"/>
    </source>
</evidence>
<accession>A0ABX8QZL0</accession>
<dbReference type="Pfam" id="PF19279">
    <property type="entry name" value="YegS_C"/>
    <property type="match status" value="1"/>
</dbReference>
<keyword evidence="3" id="KW-0808">Transferase</keyword>
<dbReference type="InterPro" id="IPR045540">
    <property type="entry name" value="YegS/DAGK_C"/>
</dbReference>
<dbReference type="EMBL" id="CP059572">
    <property type="protein sequence ID" value="QXJ24280.1"/>
    <property type="molecule type" value="Genomic_DNA"/>
</dbReference>
<comment type="cofactor">
    <cofactor evidence="1">
        <name>Mg(2+)</name>
        <dbReference type="ChEBI" id="CHEBI:18420"/>
    </cofactor>
</comment>
<evidence type="ECO:0000256" key="7">
    <source>
        <dbReference type="ARBA" id="ARBA00023209"/>
    </source>
</evidence>
<evidence type="ECO:0000256" key="3">
    <source>
        <dbReference type="ARBA" id="ARBA00022679"/>
    </source>
</evidence>
<reference evidence="11" key="1">
    <citation type="submission" date="2020-07" db="EMBL/GenBank/DDBJ databases">
        <authorList>
            <person name="Tarantini F.S."/>
            <person name="Hong K.W."/>
            <person name="Chan K.G."/>
        </authorList>
    </citation>
    <scope>NUCLEOTIDE SEQUENCE</scope>
    <source>
        <strain evidence="11">32-07</strain>
    </source>
</reference>
<keyword evidence="7" id="KW-0444">Lipid biosynthesis</keyword>
<keyword evidence="4" id="KW-0547">Nucleotide-binding</keyword>
<evidence type="ECO:0000313" key="11">
    <source>
        <dbReference type="EMBL" id="QXJ24280.1"/>
    </source>
</evidence>
<evidence type="ECO:0000256" key="1">
    <source>
        <dbReference type="ARBA" id="ARBA00001946"/>
    </source>
</evidence>